<dbReference type="Gene3D" id="1.20.1070.10">
    <property type="entry name" value="Rhodopsin 7-helix transmembrane proteins"/>
    <property type="match status" value="1"/>
</dbReference>
<protein>
    <recommendedName>
        <fullName evidence="6">G-protein coupled receptors family 1 profile domain-containing protein</fullName>
    </recommendedName>
</protein>
<evidence type="ECO:0000259" key="6">
    <source>
        <dbReference type="PROSITE" id="PS50262"/>
    </source>
</evidence>
<dbReference type="Proteomes" id="UP001175271">
    <property type="component" value="Unassembled WGS sequence"/>
</dbReference>
<comment type="caution">
    <text evidence="7">The sequence shown here is derived from an EMBL/GenBank/DDBJ whole genome shotgun (WGS) entry which is preliminary data.</text>
</comment>
<keyword evidence="3 5" id="KW-1133">Transmembrane helix</keyword>
<accession>A0AA39LKZ4</accession>
<feature type="domain" description="G-protein coupled receptors family 1 profile" evidence="6">
    <location>
        <begin position="118"/>
        <end position="289"/>
    </location>
</feature>
<proteinExistence type="predicted"/>
<feature type="transmembrane region" description="Helical" evidence="5">
    <location>
        <begin position="269"/>
        <end position="289"/>
    </location>
</feature>
<sequence length="316" mass="35784">MESSVNETFVFASELIGREVPTQLDRIIGGLIFAFALLATTLGIYNIYIIKKMDIFHNAFGWFWASRTVGEVGCNAVHLIYSGPMTFFQFRGFPPSTGIVMFTIAYFFGCHACVMHQIISMNRMIAVCFPLKYPDIFRSKICKFLITFCWIQVFFVVLFYLIIPCQMVGFSPKMYEYVFVKCEPMERDFSYVGTVVNRFCFVVCLSTIVADLVTLVKIILISQSGTITRNARRDIRFFFQTSVQNVTMMVALVTIVISNNSPTGMYIQIMGFLTLMVTHITNALALIIFNPEVRSRFAKSIASTIVPSRVSTTNSG</sequence>
<feature type="transmembrane region" description="Helical" evidence="5">
    <location>
        <begin position="60"/>
        <end position="81"/>
    </location>
</feature>
<feature type="transmembrane region" description="Helical" evidence="5">
    <location>
        <begin position="93"/>
        <end position="114"/>
    </location>
</feature>
<organism evidence="7 8">
    <name type="scientific">Steinernema hermaphroditum</name>
    <dbReference type="NCBI Taxonomy" id="289476"/>
    <lineage>
        <taxon>Eukaryota</taxon>
        <taxon>Metazoa</taxon>
        <taxon>Ecdysozoa</taxon>
        <taxon>Nematoda</taxon>
        <taxon>Chromadorea</taxon>
        <taxon>Rhabditida</taxon>
        <taxon>Tylenchina</taxon>
        <taxon>Panagrolaimomorpha</taxon>
        <taxon>Strongyloidoidea</taxon>
        <taxon>Steinernematidae</taxon>
        <taxon>Steinernema</taxon>
    </lineage>
</organism>
<dbReference type="AlphaFoldDB" id="A0AA39LKZ4"/>
<dbReference type="CDD" id="cd00637">
    <property type="entry name" value="7tm_classA_rhodopsin-like"/>
    <property type="match status" value="1"/>
</dbReference>
<dbReference type="EMBL" id="JAUCMV010000004">
    <property type="protein sequence ID" value="KAK0401207.1"/>
    <property type="molecule type" value="Genomic_DNA"/>
</dbReference>
<dbReference type="GO" id="GO:0016020">
    <property type="term" value="C:membrane"/>
    <property type="evidence" value="ECO:0007669"/>
    <property type="project" value="UniProtKB-SubCell"/>
</dbReference>
<dbReference type="SUPFAM" id="SSF81321">
    <property type="entry name" value="Family A G protein-coupled receptor-like"/>
    <property type="match status" value="1"/>
</dbReference>
<feature type="transmembrane region" description="Helical" evidence="5">
    <location>
        <begin position="237"/>
        <end position="257"/>
    </location>
</feature>
<keyword evidence="8" id="KW-1185">Reference proteome</keyword>
<dbReference type="PROSITE" id="PS50262">
    <property type="entry name" value="G_PROTEIN_RECEP_F1_2"/>
    <property type="match status" value="1"/>
</dbReference>
<dbReference type="InterPro" id="IPR017452">
    <property type="entry name" value="GPCR_Rhodpsn_7TM"/>
</dbReference>
<evidence type="ECO:0000313" key="8">
    <source>
        <dbReference type="Proteomes" id="UP001175271"/>
    </source>
</evidence>
<feature type="transmembrane region" description="Helical" evidence="5">
    <location>
        <begin position="141"/>
        <end position="163"/>
    </location>
</feature>
<dbReference type="Pfam" id="PF10328">
    <property type="entry name" value="7TM_GPCR_Srx"/>
    <property type="match status" value="1"/>
</dbReference>
<evidence type="ECO:0000256" key="1">
    <source>
        <dbReference type="ARBA" id="ARBA00004370"/>
    </source>
</evidence>
<evidence type="ECO:0000313" key="7">
    <source>
        <dbReference type="EMBL" id="KAK0401207.1"/>
    </source>
</evidence>
<dbReference type="InterPro" id="IPR019430">
    <property type="entry name" value="7TM_GPCR_serpentine_rcpt_Srx"/>
</dbReference>
<gene>
    <name evidence="7" type="ORF">QR680_015642</name>
</gene>
<dbReference type="PANTHER" id="PTHR23017:SF3">
    <property type="entry name" value="G-PROTEIN COUPLED RECEPTORS FAMILY 1 PROFILE DOMAIN-CONTAINING PROTEIN"/>
    <property type="match status" value="1"/>
</dbReference>
<evidence type="ECO:0000256" key="3">
    <source>
        <dbReference type="ARBA" id="ARBA00022989"/>
    </source>
</evidence>
<evidence type="ECO:0000256" key="5">
    <source>
        <dbReference type="SAM" id="Phobius"/>
    </source>
</evidence>
<keyword evidence="4 5" id="KW-0472">Membrane</keyword>
<reference evidence="7" key="1">
    <citation type="submission" date="2023-06" db="EMBL/GenBank/DDBJ databases">
        <title>Genomic analysis of the entomopathogenic nematode Steinernema hermaphroditum.</title>
        <authorList>
            <person name="Schwarz E.M."/>
            <person name="Heppert J.K."/>
            <person name="Baniya A."/>
            <person name="Schwartz H.T."/>
            <person name="Tan C.-H."/>
            <person name="Antoshechkin I."/>
            <person name="Sternberg P.W."/>
            <person name="Goodrich-Blair H."/>
            <person name="Dillman A.R."/>
        </authorList>
    </citation>
    <scope>NUCLEOTIDE SEQUENCE</scope>
    <source>
        <strain evidence="7">PS9179</strain>
        <tissue evidence="7">Whole animal</tissue>
    </source>
</reference>
<feature type="transmembrane region" description="Helical" evidence="5">
    <location>
        <begin position="195"/>
        <end position="216"/>
    </location>
</feature>
<evidence type="ECO:0000256" key="4">
    <source>
        <dbReference type="ARBA" id="ARBA00023136"/>
    </source>
</evidence>
<evidence type="ECO:0000256" key="2">
    <source>
        <dbReference type="ARBA" id="ARBA00022692"/>
    </source>
</evidence>
<name>A0AA39LKZ4_9BILA</name>
<dbReference type="PANTHER" id="PTHR23017">
    <property type="entry name" value="SERPENTINE RECEPTOR, CLASS X"/>
    <property type="match status" value="1"/>
</dbReference>
<comment type="subcellular location">
    <subcellularLocation>
        <location evidence="1">Membrane</location>
    </subcellularLocation>
</comment>
<keyword evidence="2 5" id="KW-0812">Transmembrane</keyword>
<feature type="transmembrane region" description="Helical" evidence="5">
    <location>
        <begin position="27"/>
        <end position="48"/>
    </location>
</feature>